<evidence type="ECO:0000313" key="1">
    <source>
        <dbReference type="EMBL" id="EGT52099.1"/>
    </source>
</evidence>
<dbReference type="EMBL" id="GL379791">
    <property type="protein sequence ID" value="EGT52099.1"/>
    <property type="molecule type" value="Genomic_DNA"/>
</dbReference>
<reference evidence="2" key="1">
    <citation type="submission" date="2011-07" db="EMBL/GenBank/DDBJ databases">
        <authorList>
            <consortium name="Caenorhabditis brenneri Sequencing and Analysis Consortium"/>
            <person name="Wilson R.K."/>
        </authorList>
    </citation>
    <scope>NUCLEOTIDE SEQUENCE [LARGE SCALE GENOMIC DNA]</scope>
    <source>
        <strain evidence="2">PB2801</strain>
    </source>
</reference>
<dbReference type="AlphaFoldDB" id="G0MER3"/>
<keyword evidence="2" id="KW-1185">Reference proteome</keyword>
<evidence type="ECO:0000313" key="2">
    <source>
        <dbReference type="Proteomes" id="UP000008068"/>
    </source>
</evidence>
<dbReference type="InParanoid" id="G0MER3"/>
<organism evidence="2">
    <name type="scientific">Caenorhabditis brenneri</name>
    <name type="common">Nematode worm</name>
    <dbReference type="NCBI Taxonomy" id="135651"/>
    <lineage>
        <taxon>Eukaryota</taxon>
        <taxon>Metazoa</taxon>
        <taxon>Ecdysozoa</taxon>
        <taxon>Nematoda</taxon>
        <taxon>Chromadorea</taxon>
        <taxon>Rhabditida</taxon>
        <taxon>Rhabditina</taxon>
        <taxon>Rhabditomorpha</taxon>
        <taxon>Rhabditoidea</taxon>
        <taxon>Rhabditidae</taxon>
        <taxon>Peloderinae</taxon>
        <taxon>Caenorhabditis</taxon>
    </lineage>
</organism>
<name>G0MER3_CAEBE</name>
<protein>
    <submittedName>
        <fullName evidence="1">Uncharacterized protein</fullName>
    </submittedName>
</protein>
<sequence>MRIVLIVLLFRFVIPEHPPVG</sequence>
<dbReference type="HOGENOM" id="CLU_3426964_0_0_1"/>
<accession>G0MER3</accession>
<proteinExistence type="predicted"/>
<gene>
    <name evidence="1" type="ORF">CAEBREN_30828</name>
</gene>
<dbReference type="Proteomes" id="UP000008068">
    <property type="component" value="Unassembled WGS sequence"/>
</dbReference>